<dbReference type="RefSeq" id="WP_146157690.1">
    <property type="nucleotide sequence ID" value="NZ_PVNL01000054.1"/>
</dbReference>
<reference evidence="1 2" key="1">
    <citation type="submission" date="2018-03" db="EMBL/GenBank/DDBJ databases">
        <title>Draft Genome Sequences of the Obligatory Marine Myxobacteria Enhygromyxa salina SWB007.</title>
        <authorList>
            <person name="Poehlein A."/>
            <person name="Moghaddam J.A."/>
            <person name="Harms H."/>
            <person name="Alanjari M."/>
            <person name="Koenig G.M."/>
            <person name="Daniel R."/>
            <person name="Schaeberle T.F."/>
        </authorList>
    </citation>
    <scope>NUCLEOTIDE SEQUENCE [LARGE SCALE GENOMIC DNA]</scope>
    <source>
        <strain evidence="1 2">SWB007</strain>
    </source>
</reference>
<evidence type="ECO:0000313" key="2">
    <source>
        <dbReference type="Proteomes" id="UP000238823"/>
    </source>
</evidence>
<proteinExistence type="predicted"/>
<gene>
    <name evidence="1" type="ORF">ENSA7_28640</name>
</gene>
<accession>A0A2S9YQU9</accession>
<dbReference type="AlphaFoldDB" id="A0A2S9YQU9"/>
<evidence type="ECO:0000313" key="1">
    <source>
        <dbReference type="EMBL" id="PRQ07471.1"/>
    </source>
</evidence>
<dbReference type="Proteomes" id="UP000238823">
    <property type="component" value="Unassembled WGS sequence"/>
</dbReference>
<dbReference type="EMBL" id="PVNL01000054">
    <property type="protein sequence ID" value="PRQ07471.1"/>
    <property type="molecule type" value="Genomic_DNA"/>
</dbReference>
<protein>
    <submittedName>
        <fullName evidence="1">Uncharacterized protein</fullName>
    </submittedName>
</protein>
<organism evidence="1 2">
    <name type="scientific">Enhygromyxa salina</name>
    <dbReference type="NCBI Taxonomy" id="215803"/>
    <lineage>
        <taxon>Bacteria</taxon>
        <taxon>Pseudomonadati</taxon>
        <taxon>Myxococcota</taxon>
        <taxon>Polyangia</taxon>
        <taxon>Nannocystales</taxon>
        <taxon>Nannocystaceae</taxon>
        <taxon>Enhygromyxa</taxon>
    </lineage>
</organism>
<comment type="caution">
    <text evidence="1">The sequence shown here is derived from an EMBL/GenBank/DDBJ whole genome shotgun (WGS) entry which is preliminary data.</text>
</comment>
<name>A0A2S9YQU9_9BACT</name>
<sequence length="151" mass="15800">MRLRLATLLVLACCACAPDDDYPPLLDQPGDPCRSPYPSCVDGERVRECVDEVWVDRSCEESCAELGPAMLSLGCVIDGPLESCACVPEPGACAPATTACESDTELGYCGAGQVWLVYDCDTLCASSLATPTSLGCMADEDGEAACWCVDG</sequence>